<dbReference type="Pfam" id="PF13676">
    <property type="entry name" value="TIR_2"/>
    <property type="match status" value="1"/>
</dbReference>
<feature type="domain" description="TIR" evidence="1">
    <location>
        <begin position="3"/>
        <end position="138"/>
    </location>
</feature>
<dbReference type="InterPro" id="IPR035897">
    <property type="entry name" value="Toll_tir_struct_dom_sf"/>
</dbReference>
<proteinExistence type="predicted"/>
<dbReference type="RefSeq" id="WP_091819087.1">
    <property type="nucleotide sequence ID" value="NZ_FNCQ01000021.1"/>
</dbReference>
<evidence type="ECO:0000313" key="3">
    <source>
        <dbReference type="Proteomes" id="UP000198779"/>
    </source>
</evidence>
<dbReference type="AlphaFoldDB" id="A0A1G8B0M4"/>
<organism evidence="2 3">
    <name type="scientific">Prevotella communis</name>
    <dbReference type="NCBI Taxonomy" id="2913614"/>
    <lineage>
        <taxon>Bacteria</taxon>
        <taxon>Pseudomonadati</taxon>
        <taxon>Bacteroidota</taxon>
        <taxon>Bacteroidia</taxon>
        <taxon>Bacteroidales</taxon>
        <taxon>Prevotellaceae</taxon>
        <taxon>Prevotella</taxon>
    </lineage>
</organism>
<reference evidence="3" key="1">
    <citation type="submission" date="2016-10" db="EMBL/GenBank/DDBJ databases">
        <authorList>
            <person name="Varghese N."/>
            <person name="Submissions S."/>
        </authorList>
    </citation>
    <scope>NUCLEOTIDE SEQUENCE [LARGE SCALE GENOMIC DNA]</scope>
    <source>
        <strain evidence="3">BP1-148</strain>
    </source>
</reference>
<dbReference type="Gene3D" id="3.40.50.10140">
    <property type="entry name" value="Toll/interleukin-1 receptor homology (TIR) domain"/>
    <property type="match status" value="1"/>
</dbReference>
<name>A0A1G8B0M4_9BACT</name>
<dbReference type="InterPro" id="IPR000157">
    <property type="entry name" value="TIR_dom"/>
</dbReference>
<dbReference type="STRING" id="645274.SAMN04487901_12146"/>
<dbReference type="EMBL" id="FNCQ01000021">
    <property type="protein sequence ID" value="SDH26675.1"/>
    <property type="molecule type" value="Genomic_DNA"/>
</dbReference>
<dbReference type="PROSITE" id="PS50104">
    <property type="entry name" value="TIR"/>
    <property type="match status" value="1"/>
</dbReference>
<keyword evidence="3" id="KW-1185">Reference proteome</keyword>
<dbReference type="GO" id="GO:0007165">
    <property type="term" value="P:signal transduction"/>
    <property type="evidence" value="ECO:0007669"/>
    <property type="project" value="InterPro"/>
</dbReference>
<gene>
    <name evidence="2" type="ORF">SAMN04487901_12146</name>
</gene>
<sequence>MKEQKDIFISYRRKDGSVLAEAVAQILESQGFHVFFDKDSIRFGSSFPKVLEDAVKDCNELIAIVTRNYFNDKDKRGNRRIDSDVDWVRNELRLALENNKQIFPIYVTRPPKVNTLPTDIKSVCDKHSIFYNRVSDTLSSIIARIKVDFSNDTKENALLGSILNRLKEVNVKDNKKFNMACKDIIKLLTTESDMESLYRILSRKEENKSATQVVNNKDFRFVVLYTLLTYYRRHNMPKRLIDMVENYGNEFAEYPFYHYVMTEYYLESAKTALTNETMVSSFLKAIEYAKSAIYHISDNNGIIHSLPFTVATALEFGVKVPEEDIHQSLTNINNVIARAPYYGGMYYSTKARLLGQLGEYEEALKYIRLAQAMETPTHNDWMLRIATYQKQEIEIMLKAKINKLQKEIDNIKNNH</sequence>
<accession>A0A1G8B0M4</accession>
<evidence type="ECO:0000313" key="2">
    <source>
        <dbReference type="EMBL" id="SDH26675.1"/>
    </source>
</evidence>
<dbReference type="Proteomes" id="UP000198779">
    <property type="component" value="Unassembled WGS sequence"/>
</dbReference>
<dbReference type="SUPFAM" id="SSF52200">
    <property type="entry name" value="Toll/Interleukin receptor TIR domain"/>
    <property type="match status" value="1"/>
</dbReference>
<protein>
    <submittedName>
        <fullName evidence="2">TIR domain-containing protein</fullName>
    </submittedName>
</protein>
<evidence type="ECO:0000259" key="1">
    <source>
        <dbReference type="PROSITE" id="PS50104"/>
    </source>
</evidence>